<feature type="transmembrane region" description="Helical" evidence="6">
    <location>
        <begin position="105"/>
        <end position="126"/>
    </location>
</feature>
<dbReference type="FunCoup" id="A0A0V0QUF7">
    <property type="interactions" value="66"/>
</dbReference>
<organism evidence="7 8">
    <name type="scientific">Pseudocohnilembus persalinus</name>
    <name type="common">Ciliate</name>
    <dbReference type="NCBI Taxonomy" id="266149"/>
    <lineage>
        <taxon>Eukaryota</taxon>
        <taxon>Sar</taxon>
        <taxon>Alveolata</taxon>
        <taxon>Ciliophora</taxon>
        <taxon>Intramacronucleata</taxon>
        <taxon>Oligohymenophorea</taxon>
        <taxon>Scuticociliatia</taxon>
        <taxon>Philasterida</taxon>
        <taxon>Pseudocohnilembidae</taxon>
        <taxon>Pseudocohnilembus</taxon>
    </lineage>
</organism>
<feature type="transmembrane region" description="Helical" evidence="6">
    <location>
        <begin position="20"/>
        <end position="38"/>
    </location>
</feature>
<dbReference type="GO" id="GO:0000139">
    <property type="term" value="C:Golgi membrane"/>
    <property type="evidence" value="ECO:0007669"/>
    <property type="project" value="TreeGrafter"/>
</dbReference>
<evidence type="ECO:0000256" key="1">
    <source>
        <dbReference type="ARBA" id="ARBA00004141"/>
    </source>
</evidence>
<dbReference type="Pfam" id="PF05832">
    <property type="entry name" value="DUF846"/>
    <property type="match status" value="1"/>
</dbReference>
<dbReference type="EMBL" id="LDAU01000103">
    <property type="protein sequence ID" value="KRX05906.1"/>
    <property type="molecule type" value="Genomic_DNA"/>
</dbReference>
<gene>
    <name evidence="7" type="ORF">PPERSA_03843</name>
</gene>
<comment type="similarity">
    <text evidence="2 6">Belongs to the TVP23 family.</text>
</comment>
<evidence type="ECO:0000256" key="5">
    <source>
        <dbReference type="ARBA" id="ARBA00023136"/>
    </source>
</evidence>
<evidence type="ECO:0000256" key="2">
    <source>
        <dbReference type="ARBA" id="ARBA00005467"/>
    </source>
</evidence>
<dbReference type="PANTHER" id="PTHR13019:SF7">
    <property type="entry name" value="GOLGI APPARATUS MEMBRANE PROTEIN TVP23"/>
    <property type="match status" value="1"/>
</dbReference>
<keyword evidence="4 6" id="KW-1133">Transmembrane helix</keyword>
<evidence type="ECO:0000256" key="6">
    <source>
        <dbReference type="RuleBase" id="RU361206"/>
    </source>
</evidence>
<keyword evidence="8" id="KW-1185">Reference proteome</keyword>
<dbReference type="OrthoDB" id="2151161at2759"/>
<dbReference type="GO" id="GO:0016192">
    <property type="term" value="P:vesicle-mediated transport"/>
    <property type="evidence" value="ECO:0007669"/>
    <property type="project" value="TreeGrafter"/>
</dbReference>
<keyword evidence="3 6" id="KW-0812">Transmembrane</keyword>
<evidence type="ECO:0000313" key="8">
    <source>
        <dbReference type="Proteomes" id="UP000054937"/>
    </source>
</evidence>
<dbReference type="InterPro" id="IPR008564">
    <property type="entry name" value="TVP23-like"/>
</dbReference>
<accession>A0A0V0QUF7</accession>
<evidence type="ECO:0000256" key="3">
    <source>
        <dbReference type="ARBA" id="ARBA00022692"/>
    </source>
</evidence>
<comment type="caution">
    <text evidence="7">The sequence shown here is derived from an EMBL/GenBank/DDBJ whole genome shotgun (WGS) entry which is preliminary data.</text>
</comment>
<dbReference type="OMA" id="KMIWWID"/>
<dbReference type="InParanoid" id="A0A0V0QUF7"/>
<reference evidence="7 8" key="1">
    <citation type="journal article" date="2015" name="Sci. Rep.">
        <title>Genome of the facultative scuticociliatosis pathogen Pseudocohnilembus persalinus provides insight into its virulence through horizontal gene transfer.</title>
        <authorList>
            <person name="Xiong J."/>
            <person name="Wang G."/>
            <person name="Cheng J."/>
            <person name="Tian M."/>
            <person name="Pan X."/>
            <person name="Warren A."/>
            <person name="Jiang C."/>
            <person name="Yuan D."/>
            <person name="Miao W."/>
        </authorList>
    </citation>
    <scope>NUCLEOTIDE SEQUENCE [LARGE SCALE GENOMIC DNA]</scope>
    <source>
        <strain evidence="7">36N120E</strain>
    </source>
</reference>
<evidence type="ECO:0000256" key="4">
    <source>
        <dbReference type="ARBA" id="ARBA00022989"/>
    </source>
</evidence>
<keyword evidence="5 6" id="KW-0472">Membrane</keyword>
<feature type="transmembrane region" description="Helical" evidence="6">
    <location>
        <begin position="45"/>
        <end position="62"/>
    </location>
</feature>
<dbReference type="PANTHER" id="PTHR13019">
    <property type="entry name" value="GOLGI APPARATUS MEMBRANE PROTEIN TVP23"/>
    <property type="match status" value="1"/>
</dbReference>
<name>A0A0V0QUF7_PSEPJ</name>
<dbReference type="GO" id="GO:0009306">
    <property type="term" value="P:protein secretion"/>
    <property type="evidence" value="ECO:0007669"/>
    <property type="project" value="TreeGrafter"/>
</dbReference>
<sequence length="182" mass="21298">MAQEMQENDYDISRSAHPIAVLFTLLFKAGAVLFYFFAGLFLDSTFKFICVTLFVCFDFWTVKNITGRLLVGLKWDNNFQQDGTEIWEYQSMDANFVPNTVDKSFFWTSLLSFTAFWCVFLVLNIISISIYSICLNLVGFTLSWCNLYGFYKCSQEHQTKMKQFRKNVAKEGFKYMARKQFG</sequence>
<evidence type="ECO:0000313" key="7">
    <source>
        <dbReference type="EMBL" id="KRX05906.1"/>
    </source>
</evidence>
<protein>
    <recommendedName>
        <fullName evidence="6">Golgi apparatus membrane protein TVP23 homolog</fullName>
    </recommendedName>
</protein>
<comment type="subcellular location">
    <subcellularLocation>
        <location evidence="1 6">Membrane</location>
        <topology evidence="1 6">Multi-pass membrane protein</topology>
    </subcellularLocation>
</comment>
<proteinExistence type="inferred from homology"/>
<dbReference type="Proteomes" id="UP000054937">
    <property type="component" value="Unassembled WGS sequence"/>
</dbReference>
<dbReference type="AlphaFoldDB" id="A0A0V0QUF7"/>